<protein>
    <submittedName>
        <fullName evidence="5">LuxR family transcriptional regulator</fullName>
    </submittedName>
</protein>
<keyword evidence="1" id="KW-0547">Nucleotide-binding</keyword>
<organism evidence="5 6">
    <name type="scientific">Catenulispora yoronensis</name>
    <dbReference type="NCBI Taxonomy" id="450799"/>
    <lineage>
        <taxon>Bacteria</taxon>
        <taxon>Bacillati</taxon>
        <taxon>Actinomycetota</taxon>
        <taxon>Actinomycetes</taxon>
        <taxon>Catenulisporales</taxon>
        <taxon>Catenulisporaceae</taxon>
        <taxon>Catenulispora</taxon>
    </lineage>
</organism>
<dbReference type="InterPro" id="IPR027417">
    <property type="entry name" value="P-loop_NTPase"/>
</dbReference>
<gene>
    <name evidence="5" type="ORF">GCM10009839_24150</name>
</gene>
<dbReference type="SUPFAM" id="SSF46894">
    <property type="entry name" value="C-terminal effector domain of the bipartite response regulators"/>
    <property type="match status" value="1"/>
</dbReference>
<dbReference type="Pfam" id="PF13191">
    <property type="entry name" value="AAA_16"/>
    <property type="match status" value="1"/>
</dbReference>
<dbReference type="Gene3D" id="1.10.10.10">
    <property type="entry name" value="Winged helix-like DNA-binding domain superfamily/Winged helix DNA-binding domain"/>
    <property type="match status" value="1"/>
</dbReference>
<feature type="domain" description="HTH luxR-type" evidence="4">
    <location>
        <begin position="942"/>
        <end position="1005"/>
    </location>
</feature>
<dbReference type="PANTHER" id="PTHR16305:SF35">
    <property type="entry name" value="TRANSCRIPTIONAL ACTIVATOR DOMAIN"/>
    <property type="match status" value="1"/>
</dbReference>
<dbReference type="InterPro" id="IPR016032">
    <property type="entry name" value="Sig_transdc_resp-reg_C-effctor"/>
</dbReference>
<accession>A0ABN2U130</accession>
<proteinExistence type="predicted"/>
<evidence type="ECO:0000256" key="1">
    <source>
        <dbReference type="ARBA" id="ARBA00022741"/>
    </source>
</evidence>
<dbReference type="PROSITE" id="PS50043">
    <property type="entry name" value="HTH_LUXR_2"/>
    <property type="match status" value="1"/>
</dbReference>
<dbReference type="PANTHER" id="PTHR16305">
    <property type="entry name" value="TESTICULAR SOLUBLE ADENYLYL CYCLASE"/>
    <property type="match status" value="1"/>
</dbReference>
<dbReference type="Gene3D" id="3.40.50.300">
    <property type="entry name" value="P-loop containing nucleotide triphosphate hydrolases"/>
    <property type="match status" value="1"/>
</dbReference>
<dbReference type="SMART" id="SM00421">
    <property type="entry name" value="HTH_LUXR"/>
    <property type="match status" value="1"/>
</dbReference>
<feature type="region of interest" description="Disordered" evidence="3">
    <location>
        <begin position="835"/>
        <end position="854"/>
    </location>
</feature>
<dbReference type="Proteomes" id="UP001500751">
    <property type="component" value="Unassembled WGS sequence"/>
</dbReference>
<dbReference type="InterPro" id="IPR036388">
    <property type="entry name" value="WH-like_DNA-bd_sf"/>
</dbReference>
<evidence type="ECO:0000313" key="6">
    <source>
        <dbReference type="Proteomes" id="UP001500751"/>
    </source>
</evidence>
<dbReference type="CDD" id="cd06170">
    <property type="entry name" value="LuxR_C_like"/>
    <property type="match status" value="1"/>
</dbReference>
<dbReference type="InterPro" id="IPR000792">
    <property type="entry name" value="Tscrpt_reg_LuxR_C"/>
</dbReference>
<dbReference type="EMBL" id="BAAAQN010000011">
    <property type="protein sequence ID" value="GAA2025292.1"/>
    <property type="molecule type" value="Genomic_DNA"/>
</dbReference>
<reference evidence="5 6" key="1">
    <citation type="journal article" date="2019" name="Int. J. Syst. Evol. Microbiol.">
        <title>The Global Catalogue of Microorganisms (GCM) 10K type strain sequencing project: providing services to taxonomists for standard genome sequencing and annotation.</title>
        <authorList>
            <consortium name="The Broad Institute Genomics Platform"/>
            <consortium name="The Broad Institute Genome Sequencing Center for Infectious Disease"/>
            <person name="Wu L."/>
            <person name="Ma J."/>
        </authorList>
    </citation>
    <scope>NUCLEOTIDE SEQUENCE [LARGE SCALE GENOMIC DNA]</scope>
    <source>
        <strain evidence="5 6">JCM 16014</strain>
    </source>
</reference>
<name>A0ABN2U130_9ACTN</name>
<dbReference type="PRINTS" id="PR00038">
    <property type="entry name" value="HTHLUXR"/>
</dbReference>
<dbReference type="InterPro" id="IPR041664">
    <property type="entry name" value="AAA_16"/>
</dbReference>
<evidence type="ECO:0000256" key="3">
    <source>
        <dbReference type="SAM" id="MobiDB-lite"/>
    </source>
</evidence>
<keyword evidence="6" id="KW-1185">Reference proteome</keyword>
<dbReference type="RefSeq" id="WP_344665626.1">
    <property type="nucleotide sequence ID" value="NZ_BAAAQN010000011.1"/>
</dbReference>
<dbReference type="Pfam" id="PF00196">
    <property type="entry name" value="GerE"/>
    <property type="match status" value="1"/>
</dbReference>
<dbReference type="SUPFAM" id="SSF52540">
    <property type="entry name" value="P-loop containing nucleoside triphosphate hydrolases"/>
    <property type="match status" value="1"/>
</dbReference>
<comment type="caution">
    <text evidence="5">The sequence shown here is derived from an EMBL/GenBank/DDBJ whole genome shotgun (WGS) entry which is preliminary data.</text>
</comment>
<evidence type="ECO:0000259" key="4">
    <source>
        <dbReference type="PROSITE" id="PS50043"/>
    </source>
</evidence>
<keyword evidence="2" id="KW-0067">ATP-binding</keyword>
<evidence type="ECO:0000256" key="2">
    <source>
        <dbReference type="ARBA" id="ARBA00022840"/>
    </source>
</evidence>
<evidence type="ECO:0000313" key="5">
    <source>
        <dbReference type="EMBL" id="GAA2025292.1"/>
    </source>
</evidence>
<sequence length="1005" mass="104768">MSPAIHPTDPEAPGLAPTPGEVFVGRAAESERLLAGAGEARAGRAWLAVIEGEAGIGKSALARRLTSSLPDFTVLWATGDVSETELPGGVVGQLTRRVDRALADRFPLLGPDAATGASPHAVGGQLLLLLGALQESTGPVALVVDDFHWADPFSVQVLGFVLRRLWADRVLTVLVTRSEEERTTESLHRLVRSTDRAARIEVGGLAEDDVARLADSLLDTPAAPGLVERLYSYTKGHPLYVRTVLAEVPIQTLGAEAAARWPVPRSLRVGISDLMERLPAESVALLEALAVLDARLPLATVAQVGALPDPARALKPALAAGLAQWWPAEAESTVALVHALQRDAVYEAIGPERRRTLHAAAAGVVGTAASWAHRVAAAGAADAGLAAELEQSGGAEAVLGRIALAATGLLEASALSDRSEDRERRLLTACAQSLLTMQPATAMRLRPQVEDCAPSTLRGCVLGVMDLLEGRFADAEARLSESWQAALADPESGWVAVLAGTFLAVITIRQCRGARTVDIATRTLAIGDLDPATTDFTRAVLATGRMWDKGPRAALEDVAHLPRLAADSANHQLETLATRGVMSLFVGDLPAARADLATVARRDQQGAGSKLSHLSLSLWSVTEYLSGDWNAAESAADRALAIAASQDHVLGDAAAGFAAVCVQAGRGLWDAAEAQLTALTEITRMLGDPPAEAVYLALAGALLAQARADHAAMLVALEPMVDRHAEDGGIDPDAALRLRYQPFRLWQRSLLVEALIGTGQVEAATRSLRELEEEDCDHGGYSRLVEARLNGLLAEAQGRPEEALAAYREVLDGGAGAGSGAAGIRAGAGAAGSNAAGSQSGAGSGAGAASAGAAGSRSEAGSGAAAGIRARAGAAEDPVFFRALLEHGYGRLLVATGSKARREASAWFRSAHDRFAALRAAPFLERCEADLAAIGLSAPAQTGGPLHALTERELSVAYLIADGRTNQQAAAELYVTPKTVEYHLSNIYSKLGITSRRHLTALVRA</sequence>